<dbReference type="Pfam" id="PF18132">
    <property type="entry name" value="Tyrosinase_C"/>
    <property type="match status" value="1"/>
</dbReference>
<dbReference type="PRINTS" id="PR00092">
    <property type="entry name" value="TYROSINASE"/>
</dbReference>
<dbReference type="InterPro" id="IPR041640">
    <property type="entry name" value="Tyrosinase_C"/>
</dbReference>
<feature type="chain" id="PRO_5040739765" description="tyrosinase" evidence="11">
    <location>
        <begin position="20"/>
        <end position="644"/>
    </location>
</feature>
<dbReference type="AlphaFoldDB" id="A0A9W7W359"/>
<comment type="caution">
    <text evidence="14">The sequence shown here is derived from an EMBL/GenBank/DDBJ whole genome shotgun (WGS) entry which is preliminary data.</text>
</comment>
<evidence type="ECO:0000259" key="13">
    <source>
        <dbReference type="Pfam" id="PF18132"/>
    </source>
</evidence>
<evidence type="ECO:0000313" key="15">
    <source>
        <dbReference type="Proteomes" id="UP001138500"/>
    </source>
</evidence>
<evidence type="ECO:0000256" key="5">
    <source>
        <dbReference type="ARBA" id="ARBA00023002"/>
    </source>
</evidence>
<keyword evidence="15" id="KW-1185">Reference proteome</keyword>
<feature type="signal peptide" evidence="11">
    <location>
        <begin position="1"/>
        <end position="19"/>
    </location>
</feature>
<evidence type="ECO:0000256" key="3">
    <source>
        <dbReference type="ARBA" id="ARBA00011906"/>
    </source>
</evidence>
<gene>
    <name evidence="14" type="ORF">Tdes44962_MAKER09328</name>
</gene>
<evidence type="ECO:0000256" key="6">
    <source>
        <dbReference type="ARBA" id="ARBA00023008"/>
    </source>
</evidence>
<organism evidence="14 15">
    <name type="scientific">Teratosphaeria destructans</name>
    <dbReference type="NCBI Taxonomy" id="418781"/>
    <lineage>
        <taxon>Eukaryota</taxon>
        <taxon>Fungi</taxon>
        <taxon>Dikarya</taxon>
        <taxon>Ascomycota</taxon>
        <taxon>Pezizomycotina</taxon>
        <taxon>Dothideomycetes</taxon>
        <taxon>Dothideomycetidae</taxon>
        <taxon>Mycosphaerellales</taxon>
        <taxon>Teratosphaeriaceae</taxon>
        <taxon>Teratosphaeria</taxon>
    </lineage>
</organism>
<feature type="domain" description="Tyrosinase C-terminal" evidence="13">
    <location>
        <begin position="481"/>
        <end position="597"/>
    </location>
</feature>
<proteinExistence type="inferred from homology"/>
<evidence type="ECO:0000256" key="9">
    <source>
        <dbReference type="ARBA" id="ARBA00048233"/>
    </source>
</evidence>
<dbReference type="PANTHER" id="PTHR11474:SF76">
    <property type="entry name" value="SHKT DOMAIN-CONTAINING PROTEIN"/>
    <property type="match status" value="1"/>
</dbReference>
<evidence type="ECO:0000256" key="10">
    <source>
        <dbReference type="ARBA" id="ARBA00048881"/>
    </source>
</evidence>
<dbReference type="Proteomes" id="UP001138500">
    <property type="component" value="Unassembled WGS sequence"/>
</dbReference>
<keyword evidence="4" id="KW-0479">Metal-binding</keyword>
<dbReference type="EMBL" id="RIBY02001590">
    <property type="protein sequence ID" value="KAH9828396.1"/>
    <property type="molecule type" value="Genomic_DNA"/>
</dbReference>
<keyword evidence="6" id="KW-0186">Copper</keyword>
<evidence type="ECO:0000256" key="4">
    <source>
        <dbReference type="ARBA" id="ARBA00022723"/>
    </source>
</evidence>
<dbReference type="SUPFAM" id="SSF48056">
    <property type="entry name" value="Di-copper centre-containing domain"/>
    <property type="match status" value="1"/>
</dbReference>
<comment type="cofactor">
    <cofactor evidence="1">
        <name>Cu(2+)</name>
        <dbReference type="ChEBI" id="CHEBI:29036"/>
    </cofactor>
</comment>
<keyword evidence="5" id="KW-0560">Oxidoreductase</keyword>
<evidence type="ECO:0000256" key="8">
    <source>
        <dbReference type="ARBA" id="ARBA00023101"/>
    </source>
</evidence>
<dbReference type="InterPro" id="IPR050316">
    <property type="entry name" value="Tyrosinase/Hemocyanin"/>
</dbReference>
<dbReference type="InterPro" id="IPR008922">
    <property type="entry name" value="Di-copper_centre_dom_sf"/>
</dbReference>
<dbReference type="Gene3D" id="1.10.1280.10">
    <property type="entry name" value="Di-copper center containing domain from catechol oxidase"/>
    <property type="match status" value="1"/>
</dbReference>
<dbReference type="Pfam" id="PF00264">
    <property type="entry name" value="Tyrosinase"/>
    <property type="match status" value="1"/>
</dbReference>
<sequence>MQLYSFACILSLLGQFVLADPGSRPDDAAARLEKRQQNFIVTTGAKGDLVFPRLEIRQMQSQEPEMFALTVLALKKWQEMDQGDPKSYYQTAGIHGVPRQNYNGVGPCDGCQERNGYCLHSSLGFTRYHRISTAHFEQIFIEKIYEVLHSWPEEGRQAYEMAAFRTRWAFWDWAGHPPDNGPAIPKVLSDPRITVKTPTGDVTIDNPFHRHVFQSSNDLVFYPYTSWQFTMRCPSSSDPTADSQDPKCGDDFANVRASLQDQLYQMFSTCQDFQSMGSPQKSSSSPSCANSLENIHNTVHMTLGGPRDSGHTPGHMGLLAVSAFDAIFWLHHSNTDRLMALWQSQWPDSWGGSQPAPQDTWTVKAGEMLDDHYPLKPFYKDDQGNFWTGADIRDWSKTFKYTYPEFANSDGSKEAIAKYINDHYGPGASGTAASYKTKRSFLGVDVDTGRFNTDSFNITGAVNSWIETSSSLVASNGSLFQYVANMQLPRFGLDGPYNIYLFNGEPVSPSPVDWCTDANFIGVVSNLALPGSHQEILTTASIPLTRALQKIVGEGMLGSLMEDITVPWLAKNLEWKIVAYNGSIIDPSGLEGFKVSVYSTTSSQPESLEELPQWSDFVPLPEITKAKPGGADEEMYSKLWGRVE</sequence>
<evidence type="ECO:0000313" key="14">
    <source>
        <dbReference type="EMBL" id="KAH9828396.1"/>
    </source>
</evidence>
<comment type="catalytic activity">
    <reaction evidence="9">
        <text>2 L-dopa + O2 = 2 L-dopaquinone + 2 H2O</text>
        <dbReference type="Rhea" id="RHEA:34287"/>
        <dbReference type="ChEBI" id="CHEBI:15377"/>
        <dbReference type="ChEBI" id="CHEBI:15379"/>
        <dbReference type="ChEBI" id="CHEBI:57504"/>
        <dbReference type="ChEBI" id="CHEBI:57924"/>
        <dbReference type="EC" id="1.14.18.1"/>
    </reaction>
</comment>
<evidence type="ECO:0000256" key="7">
    <source>
        <dbReference type="ARBA" id="ARBA00023033"/>
    </source>
</evidence>
<dbReference type="Gene3D" id="2.60.310.20">
    <property type="match status" value="1"/>
</dbReference>
<evidence type="ECO:0000256" key="11">
    <source>
        <dbReference type="SAM" id="SignalP"/>
    </source>
</evidence>
<evidence type="ECO:0000256" key="2">
    <source>
        <dbReference type="ARBA" id="ARBA00009928"/>
    </source>
</evidence>
<dbReference type="GO" id="GO:0042438">
    <property type="term" value="P:melanin biosynthetic process"/>
    <property type="evidence" value="ECO:0007669"/>
    <property type="project" value="UniProtKB-KW"/>
</dbReference>
<accession>A0A9W7W359</accession>
<keyword evidence="7" id="KW-0503">Monooxygenase</keyword>
<dbReference type="GO" id="GO:0046872">
    <property type="term" value="F:metal ion binding"/>
    <property type="evidence" value="ECO:0007669"/>
    <property type="project" value="UniProtKB-KW"/>
</dbReference>
<keyword evidence="11" id="KW-0732">Signal</keyword>
<reference evidence="14 15" key="1">
    <citation type="journal article" date="2018" name="IMA Fungus">
        <title>IMA Genome-F 10: Nine draft genome sequences of Claviceps purpurea s.lat., including C. arundinis, C. humidiphila, and C. cf. spartinae, pseudomolecules for the pitch canker pathogen Fusarium circinatum, draft genome of Davidsoniella eucalypti, Grosmannia galeiformis, Quambalaria eucalypti, and Teratosphaeria destructans.</title>
        <authorList>
            <person name="Wingfield B.D."/>
            <person name="Liu M."/>
            <person name="Nguyen H.D."/>
            <person name="Lane F.A."/>
            <person name="Morgan S.W."/>
            <person name="De Vos L."/>
            <person name="Wilken P.M."/>
            <person name="Duong T.A."/>
            <person name="Aylward J."/>
            <person name="Coetzee M.P."/>
            <person name="Dadej K."/>
            <person name="De Beer Z.W."/>
            <person name="Findlay W."/>
            <person name="Havenga M."/>
            <person name="Kolarik M."/>
            <person name="Menzies J.G."/>
            <person name="Naidoo K."/>
            <person name="Pochopski O."/>
            <person name="Shoukouhi P."/>
            <person name="Santana Q.C."/>
            <person name="Seifert K.A."/>
            <person name="Soal N."/>
            <person name="Steenkamp E.T."/>
            <person name="Tatham C.T."/>
            <person name="van der Nest M.A."/>
            <person name="Wingfield M.J."/>
        </authorList>
    </citation>
    <scope>NUCLEOTIDE SEQUENCE [LARGE SCALE GENOMIC DNA]</scope>
    <source>
        <strain evidence="14">CMW44962</strain>
    </source>
</reference>
<dbReference type="InterPro" id="IPR002227">
    <property type="entry name" value="Tyrosinase_Cu-bd"/>
</dbReference>
<evidence type="ECO:0000256" key="1">
    <source>
        <dbReference type="ARBA" id="ARBA00001973"/>
    </source>
</evidence>
<name>A0A9W7W359_9PEZI</name>
<comment type="catalytic activity">
    <reaction evidence="10">
        <text>L-tyrosine + O2 = L-dopaquinone + H2O</text>
        <dbReference type="Rhea" id="RHEA:18117"/>
        <dbReference type="ChEBI" id="CHEBI:15377"/>
        <dbReference type="ChEBI" id="CHEBI:15379"/>
        <dbReference type="ChEBI" id="CHEBI:57924"/>
        <dbReference type="ChEBI" id="CHEBI:58315"/>
        <dbReference type="EC" id="1.14.18.1"/>
    </reaction>
</comment>
<comment type="similarity">
    <text evidence="2">Belongs to the tyrosinase family.</text>
</comment>
<reference evidence="14 15" key="2">
    <citation type="journal article" date="2021" name="Curr. Genet.">
        <title>Genetic response to nitrogen starvation in the aggressive Eucalyptus foliar pathogen Teratosphaeria destructans.</title>
        <authorList>
            <person name="Havenga M."/>
            <person name="Wingfield B.D."/>
            <person name="Wingfield M.J."/>
            <person name="Dreyer L.L."/>
            <person name="Roets F."/>
            <person name="Aylward J."/>
        </authorList>
    </citation>
    <scope>NUCLEOTIDE SEQUENCE [LARGE SCALE GENOMIC DNA]</scope>
    <source>
        <strain evidence="14">CMW44962</strain>
    </source>
</reference>
<evidence type="ECO:0000259" key="12">
    <source>
        <dbReference type="Pfam" id="PF00264"/>
    </source>
</evidence>
<feature type="domain" description="Tyrosinase copper-binding" evidence="12">
    <location>
        <begin position="86"/>
        <end position="344"/>
    </location>
</feature>
<protein>
    <recommendedName>
        <fullName evidence="3">tyrosinase</fullName>
        <ecNumber evidence="3">1.14.18.1</ecNumber>
    </recommendedName>
</protein>
<dbReference type="GO" id="GO:0004503">
    <property type="term" value="F:tyrosinase activity"/>
    <property type="evidence" value="ECO:0007669"/>
    <property type="project" value="UniProtKB-EC"/>
</dbReference>
<keyword evidence="8" id="KW-0470">Melanin biosynthesis</keyword>
<dbReference type="PANTHER" id="PTHR11474">
    <property type="entry name" value="TYROSINASE FAMILY MEMBER"/>
    <property type="match status" value="1"/>
</dbReference>
<dbReference type="OrthoDB" id="6132182at2759"/>
<dbReference type="EC" id="1.14.18.1" evidence="3"/>